<dbReference type="Gene3D" id="3.40.50.1460">
    <property type="match status" value="1"/>
</dbReference>
<keyword evidence="4" id="KW-1185">Reference proteome</keyword>
<organism evidence="3 4">
    <name type="scientific">Pterulicium gracile</name>
    <dbReference type="NCBI Taxonomy" id="1884261"/>
    <lineage>
        <taxon>Eukaryota</taxon>
        <taxon>Fungi</taxon>
        <taxon>Dikarya</taxon>
        <taxon>Basidiomycota</taxon>
        <taxon>Agaricomycotina</taxon>
        <taxon>Agaricomycetes</taxon>
        <taxon>Agaricomycetidae</taxon>
        <taxon>Agaricales</taxon>
        <taxon>Pleurotineae</taxon>
        <taxon>Pterulaceae</taxon>
        <taxon>Pterulicium</taxon>
    </lineage>
</organism>
<name>A0A5C3QMX3_9AGAR</name>
<dbReference type="Pfam" id="PF00656">
    <property type="entry name" value="Peptidase_C14"/>
    <property type="match status" value="1"/>
</dbReference>
<dbReference type="EMBL" id="ML178821">
    <property type="protein sequence ID" value="TFL03152.1"/>
    <property type="molecule type" value="Genomic_DNA"/>
</dbReference>
<evidence type="ECO:0000313" key="3">
    <source>
        <dbReference type="EMBL" id="TFL03152.1"/>
    </source>
</evidence>
<dbReference type="AlphaFoldDB" id="A0A5C3QMX3"/>
<dbReference type="GO" id="GO:0005737">
    <property type="term" value="C:cytoplasm"/>
    <property type="evidence" value="ECO:0007669"/>
    <property type="project" value="TreeGrafter"/>
</dbReference>
<reference evidence="3 4" key="1">
    <citation type="journal article" date="2019" name="Nat. Ecol. Evol.">
        <title>Megaphylogeny resolves global patterns of mushroom evolution.</title>
        <authorList>
            <person name="Varga T."/>
            <person name="Krizsan K."/>
            <person name="Foldi C."/>
            <person name="Dima B."/>
            <person name="Sanchez-Garcia M."/>
            <person name="Sanchez-Ramirez S."/>
            <person name="Szollosi G.J."/>
            <person name="Szarkandi J.G."/>
            <person name="Papp V."/>
            <person name="Albert L."/>
            <person name="Andreopoulos W."/>
            <person name="Angelini C."/>
            <person name="Antonin V."/>
            <person name="Barry K.W."/>
            <person name="Bougher N.L."/>
            <person name="Buchanan P."/>
            <person name="Buyck B."/>
            <person name="Bense V."/>
            <person name="Catcheside P."/>
            <person name="Chovatia M."/>
            <person name="Cooper J."/>
            <person name="Damon W."/>
            <person name="Desjardin D."/>
            <person name="Finy P."/>
            <person name="Geml J."/>
            <person name="Haridas S."/>
            <person name="Hughes K."/>
            <person name="Justo A."/>
            <person name="Karasinski D."/>
            <person name="Kautmanova I."/>
            <person name="Kiss B."/>
            <person name="Kocsube S."/>
            <person name="Kotiranta H."/>
            <person name="LaButti K.M."/>
            <person name="Lechner B.E."/>
            <person name="Liimatainen K."/>
            <person name="Lipzen A."/>
            <person name="Lukacs Z."/>
            <person name="Mihaltcheva S."/>
            <person name="Morgado L.N."/>
            <person name="Niskanen T."/>
            <person name="Noordeloos M.E."/>
            <person name="Ohm R.A."/>
            <person name="Ortiz-Santana B."/>
            <person name="Ovrebo C."/>
            <person name="Racz N."/>
            <person name="Riley R."/>
            <person name="Savchenko A."/>
            <person name="Shiryaev A."/>
            <person name="Soop K."/>
            <person name="Spirin V."/>
            <person name="Szebenyi C."/>
            <person name="Tomsovsky M."/>
            <person name="Tulloss R.E."/>
            <person name="Uehling J."/>
            <person name="Grigoriev I.V."/>
            <person name="Vagvolgyi C."/>
            <person name="Papp T."/>
            <person name="Martin F.M."/>
            <person name="Miettinen O."/>
            <person name="Hibbett D.S."/>
            <person name="Nagy L.G."/>
        </authorList>
    </citation>
    <scope>NUCLEOTIDE SEQUENCE [LARGE SCALE GENOMIC DNA]</scope>
    <source>
        <strain evidence="3 4">CBS 309.79</strain>
    </source>
</reference>
<protein>
    <recommendedName>
        <fullName evidence="2">Peptidase C14 caspase domain-containing protein</fullName>
    </recommendedName>
</protein>
<comment type="similarity">
    <text evidence="1">Belongs to the peptidase C14B family.</text>
</comment>
<dbReference type="OrthoDB" id="3223806at2759"/>
<proteinExistence type="inferred from homology"/>
<dbReference type="PANTHER" id="PTHR48104">
    <property type="entry name" value="METACASPASE-4"/>
    <property type="match status" value="1"/>
</dbReference>
<dbReference type="Proteomes" id="UP000305067">
    <property type="component" value="Unassembled WGS sequence"/>
</dbReference>
<dbReference type="PANTHER" id="PTHR48104:SF30">
    <property type="entry name" value="METACASPASE-1"/>
    <property type="match status" value="1"/>
</dbReference>
<dbReference type="InterPro" id="IPR011600">
    <property type="entry name" value="Pept_C14_caspase"/>
</dbReference>
<evidence type="ECO:0000256" key="1">
    <source>
        <dbReference type="ARBA" id="ARBA00009005"/>
    </source>
</evidence>
<feature type="domain" description="Peptidase C14 caspase" evidence="2">
    <location>
        <begin position="5"/>
        <end position="267"/>
    </location>
</feature>
<sequence length="408" mass="45357">MTSRVFALIVGIDSYKSGNIWNLLSCVDDAKRIKHWLRHKLVVPEDHICMLLDEAATKYTIEESIKKHLVNNPEIQPGDAIVVYFAGHGSTAEAPVGWFSADHDTKTEGDSGTPRVNLLCTYDYDTASPAGRVAGISDRSINALLGDVAAAKGDNILLILDCSFAADDSSTRNRRFTRFTTSQRVQPHDLSSGLWHSAREKDFDPTSGFCHPSSTTHTLFCASQHNRNTRESKDGGRFTTAFIEAVGQLPLHRVSYDVVLEKTASLMPLDQRPFCAGRKKHEYFLDTVAFLSCHQFVQLDYLDGNLYRLGLGSLSSLDRGSKLTVHMHNLHGSANPPVGTVVVQDVHPLWCLARRDDKTAEIPRGCYAKIEGNKIHRRFCRSLLPMLGKLRYNAGRWGSTCFCCSTKT</sequence>
<dbReference type="GO" id="GO:0004197">
    <property type="term" value="F:cysteine-type endopeptidase activity"/>
    <property type="evidence" value="ECO:0007669"/>
    <property type="project" value="InterPro"/>
</dbReference>
<gene>
    <name evidence="3" type="ORF">BDV98DRAFT_417810</name>
</gene>
<evidence type="ECO:0000259" key="2">
    <source>
        <dbReference type="Pfam" id="PF00656"/>
    </source>
</evidence>
<accession>A0A5C3QMX3</accession>
<dbReference type="InterPro" id="IPR050452">
    <property type="entry name" value="Metacaspase"/>
</dbReference>
<dbReference type="GO" id="GO:0006508">
    <property type="term" value="P:proteolysis"/>
    <property type="evidence" value="ECO:0007669"/>
    <property type="project" value="InterPro"/>
</dbReference>
<evidence type="ECO:0000313" key="4">
    <source>
        <dbReference type="Proteomes" id="UP000305067"/>
    </source>
</evidence>